<organism evidence="2 3">
    <name type="scientific">Lasiosphaeria miniovina</name>
    <dbReference type="NCBI Taxonomy" id="1954250"/>
    <lineage>
        <taxon>Eukaryota</taxon>
        <taxon>Fungi</taxon>
        <taxon>Dikarya</taxon>
        <taxon>Ascomycota</taxon>
        <taxon>Pezizomycotina</taxon>
        <taxon>Sordariomycetes</taxon>
        <taxon>Sordariomycetidae</taxon>
        <taxon>Sordariales</taxon>
        <taxon>Lasiosphaeriaceae</taxon>
        <taxon>Lasiosphaeria</taxon>
    </lineage>
</organism>
<dbReference type="EMBL" id="JAUIRO010000007">
    <property type="protein sequence ID" value="KAK0706960.1"/>
    <property type="molecule type" value="Genomic_DNA"/>
</dbReference>
<sequence>MLATYFHAAVICYSVEDEANIETAMNVWKPKLDHSLTECPLFVLGLKKELRPSFPSLGLSFLPTAVAASATLGRSRATQMRAAGFGECSAKTGDNVQEVWRGIVNFVVDGLRMREAGGRGRRRGSILRPGVGGGGTGAAAAAAGGSRGGGGKGDDARQGDNDHHEASADHPDSTMCGLPMPKPVPSPWDVLGVSPP</sequence>
<name>A0AA40A0E3_9PEZI</name>
<reference evidence="2" key="1">
    <citation type="submission" date="2023-06" db="EMBL/GenBank/DDBJ databases">
        <title>Genome-scale phylogeny and comparative genomics of the fungal order Sordariales.</title>
        <authorList>
            <consortium name="Lawrence Berkeley National Laboratory"/>
            <person name="Hensen N."/>
            <person name="Bonometti L."/>
            <person name="Westerberg I."/>
            <person name="Brannstrom I.O."/>
            <person name="Guillou S."/>
            <person name="Cros-Aarteil S."/>
            <person name="Calhoun S."/>
            <person name="Haridas S."/>
            <person name="Kuo A."/>
            <person name="Mondo S."/>
            <person name="Pangilinan J."/>
            <person name="Riley R."/>
            <person name="LaButti K."/>
            <person name="Andreopoulos B."/>
            <person name="Lipzen A."/>
            <person name="Chen C."/>
            <person name="Yanf M."/>
            <person name="Daum C."/>
            <person name="Ng V."/>
            <person name="Clum A."/>
            <person name="Steindorff A."/>
            <person name="Ohm R."/>
            <person name="Martin F."/>
            <person name="Silar P."/>
            <person name="Natvig D."/>
            <person name="Lalanne C."/>
            <person name="Gautier V."/>
            <person name="Ament-velasquez S.L."/>
            <person name="Kruys A."/>
            <person name="Hutchinson M.I."/>
            <person name="Powell A.J."/>
            <person name="Barry K."/>
            <person name="Miller A.N."/>
            <person name="Grigoriev I.V."/>
            <person name="Debuchy R."/>
            <person name="Gladieux P."/>
            <person name="Thoren M.H."/>
            <person name="Johannesson H."/>
        </authorList>
    </citation>
    <scope>NUCLEOTIDE SEQUENCE</scope>
    <source>
        <strain evidence="2">SMH2392-1A</strain>
    </source>
</reference>
<feature type="region of interest" description="Disordered" evidence="1">
    <location>
        <begin position="117"/>
        <end position="196"/>
    </location>
</feature>
<evidence type="ECO:0000313" key="3">
    <source>
        <dbReference type="Proteomes" id="UP001172101"/>
    </source>
</evidence>
<dbReference type="GO" id="GO:0003924">
    <property type="term" value="F:GTPase activity"/>
    <property type="evidence" value="ECO:0007669"/>
    <property type="project" value="InterPro"/>
</dbReference>
<protein>
    <submittedName>
        <fullName evidence="2">Uncharacterized protein</fullName>
    </submittedName>
</protein>
<dbReference type="Proteomes" id="UP001172101">
    <property type="component" value="Unassembled WGS sequence"/>
</dbReference>
<accession>A0AA40A0E3</accession>
<dbReference type="RefSeq" id="XP_060292054.1">
    <property type="nucleotide sequence ID" value="XM_060442919.1"/>
</dbReference>
<feature type="compositionally biased region" description="Basic and acidic residues" evidence="1">
    <location>
        <begin position="152"/>
        <end position="172"/>
    </location>
</feature>
<dbReference type="Pfam" id="PF00071">
    <property type="entry name" value="Ras"/>
    <property type="match status" value="1"/>
</dbReference>
<dbReference type="GeneID" id="85326189"/>
<comment type="caution">
    <text evidence="2">The sequence shown here is derived from an EMBL/GenBank/DDBJ whole genome shotgun (WGS) entry which is preliminary data.</text>
</comment>
<evidence type="ECO:0000256" key="1">
    <source>
        <dbReference type="SAM" id="MobiDB-lite"/>
    </source>
</evidence>
<dbReference type="GO" id="GO:0005525">
    <property type="term" value="F:GTP binding"/>
    <property type="evidence" value="ECO:0007669"/>
    <property type="project" value="InterPro"/>
</dbReference>
<evidence type="ECO:0000313" key="2">
    <source>
        <dbReference type="EMBL" id="KAK0706960.1"/>
    </source>
</evidence>
<dbReference type="Gene3D" id="3.40.50.300">
    <property type="entry name" value="P-loop containing nucleotide triphosphate hydrolases"/>
    <property type="match status" value="1"/>
</dbReference>
<gene>
    <name evidence="2" type="ORF">B0T26DRAFT_728718</name>
</gene>
<dbReference type="SUPFAM" id="SSF52540">
    <property type="entry name" value="P-loop containing nucleoside triphosphate hydrolases"/>
    <property type="match status" value="1"/>
</dbReference>
<dbReference type="AlphaFoldDB" id="A0AA40A0E3"/>
<dbReference type="InterPro" id="IPR027417">
    <property type="entry name" value="P-loop_NTPase"/>
</dbReference>
<dbReference type="InterPro" id="IPR001806">
    <property type="entry name" value="Small_GTPase"/>
</dbReference>
<proteinExistence type="predicted"/>
<keyword evidence="3" id="KW-1185">Reference proteome</keyword>